<accession>A0A9X8D6D6</accession>
<evidence type="ECO:0000256" key="4">
    <source>
        <dbReference type="ARBA" id="ARBA00022692"/>
    </source>
</evidence>
<dbReference type="PANTHER" id="PTHR13325">
    <property type="entry name" value="PROTEASE M50 MEMBRANE-BOUND TRANSCRIPTION FACTOR SITE 2 PROTEASE"/>
    <property type="match status" value="1"/>
</dbReference>
<proteinExistence type="inferred from homology"/>
<evidence type="ECO:0000256" key="6">
    <source>
        <dbReference type="ARBA" id="ARBA00023136"/>
    </source>
</evidence>
<dbReference type="GO" id="GO:0004222">
    <property type="term" value="F:metalloendopeptidase activity"/>
    <property type="evidence" value="ECO:0007669"/>
    <property type="project" value="InterPro"/>
</dbReference>
<gene>
    <name evidence="10" type="ORF">D3H34_09225</name>
</gene>
<feature type="transmembrane region" description="Helical" evidence="8">
    <location>
        <begin position="216"/>
        <end position="235"/>
    </location>
</feature>
<dbReference type="OrthoDB" id="9759690at2"/>
<feature type="transmembrane region" description="Helical" evidence="8">
    <location>
        <begin position="385"/>
        <end position="403"/>
    </location>
</feature>
<dbReference type="Pfam" id="PF02163">
    <property type="entry name" value="Peptidase_M50"/>
    <property type="match status" value="1"/>
</dbReference>
<reference evidence="10 11" key="1">
    <citation type="submission" date="2018-09" db="EMBL/GenBank/DDBJ databases">
        <title>Acidovorax cavernicola nov. sp. isolated from Gruta de las Maravillas (Aracena, Spain).</title>
        <authorList>
            <person name="Jurado V."/>
            <person name="Gutierrez-Patricio S."/>
            <person name="Gonzalez-Pimentel J.L."/>
            <person name="Miller A.Z."/>
            <person name="Laiz L."/>
            <person name="Saiz-Jimenez C."/>
        </authorList>
    </citation>
    <scope>NUCLEOTIDE SEQUENCE [LARGE SCALE GENOMIC DNA]</scope>
    <source>
        <strain evidence="10 11">1011MAR4D40.2</strain>
    </source>
</reference>
<feature type="transmembrane region" description="Helical" evidence="8">
    <location>
        <begin position="423"/>
        <end position="442"/>
    </location>
</feature>
<comment type="cofactor">
    <cofactor evidence="1">
        <name>Zn(2+)</name>
        <dbReference type="ChEBI" id="CHEBI:29105"/>
    </cofactor>
</comment>
<keyword evidence="6 8" id="KW-0472">Membrane</keyword>
<feature type="transmembrane region" description="Helical" evidence="8">
    <location>
        <begin position="184"/>
        <end position="204"/>
    </location>
</feature>
<protein>
    <submittedName>
        <fullName evidence="10">HlyD family efflux transporter periplasmic adaptor subunit</fullName>
    </submittedName>
</protein>
<evidence type="ECO:0000256" key="8">
    <source>
        <dbReference type="SAM" id="Phobius"/>
    </source>
</evidence>
<feature type="domain" description="Peptidase M50" evidence="9">
    <location>
        <begin position="194"/>
        <end position="293"/>
    </location>
</feature>
<dbReference type="Proteomes" id="UP000265619">
    <property type="component" value="Unassembled WGS sequence"/>
</dbReference>
<dbReference type="GO" id="GO:0031293">
    <property type="term" value="P:membrane protein intracellular domain proteolysis"/>
    <property type="evidence" value="ECO:0007669"/>
    <property type="project" value="TreeGrafter"/>
</dbReference>
<dbReference type="InterPro" id="IPR008915">
    <property type="entry name" value="Peptidase_M50"/>
</dbReference>
<keyword evidence="11" id="KW-1185">Reference proteome</keyword>
<feature type="transmembrane region" description="Helical" evidence="8">
    <location>
        <begin position="355"/>
        <end position="379"/>
    </location>
</feature>
<dbReference type="GO" id="GO:0012505">
    <property type="term" value="C:endomembrane system"/>
    <property type="evidence" value="ECO:0007669"/>
    <property type="project" value="UniProtKB-SubCell"/>
</dbReference>
<evidence type="ECO:0000256" key="7">
    <source>
        <dbReference type="SAM" id="MobiDB-lite"/>
    </source>
</evidence>
<organism evidence="10 11">
    <name type="scientific">Acidovorax cavernicola</name>
    <dbReference type="NCBI Taxonomy" id="1675792"/>
    <lineage>
        <taxon>Bacteria</taxon>
        <taxon>Pseudomonadati</taxon>
        <taxon>Pseudomonadota</taxon>
        <taxon>Betaproteobacteria</taxon>
        <taxon>Burkholderiales</taxon>
        <taxon>Comamonadaceae</taxon>
        <taxon>Acidovorax</taxon>
    </lineage>
</organism>
<comment type="subcellular location">
    <subcellularLocation>
        <location evidence="2">Endomembrane system</location>
        <topology evidence="2">Multi-pass membrane protein</topology>
    </subcellularLocation>
</comment>
<feature type="compositionally biased region" description="Low complexity" evidence="7">
    <location>
        <begin position="1"/>
        <end position="11"/>
    </location>
</feature>
<dbReference type="InterPro" id="IPR001193">
    <property type="entry name" value="MBTPS2"/>
</dbReference>
<comment type="similarity">
    <text evidence="3">Belongs to the peptidase M50B family.</text>
</comment>
<feature type="region of interest" description="Disordered" evidence="7">
    <location>
        <begin position="1"/>
        <end position="26"/>
    </location>
</feature>
<feature type="transmembrane region" description="Helical" evidence="8">
    <location>
        <begin position="251"/>
        <end position="274"/>
    </location>
</feature>
<dbReference type="PANTHER" id="PTHR13325:SF3">
    <property type="entry name" value="MEMBRANE-BOUND TRANSCRIPTION FACTOR SITE-2 PROTEASE"/>
    <property type="match status" value="1"/>
</dbReference>
<feature type="transmembrane region" description="Helical" evidence="8">
    <location>
        <begin position="155"/>
        <end position="172"/>
    </location>
</feature>
<dbReference type="EMBL" id="QXMN01000008">
    <property type="protein sequence ID" value="RIX81947.1"/>
    <property type="molecule type" value="Genomic_DNA"/>
</dbReference>
<comment type="caution">
    <text evidence="10">The sequence shown here is derived from an EMBL/GenBank/DDBJ whole genome shotgun (WGS) entry which is preliminary data.</text>
</comment>
<evidence type="ECO:0000256" key="1">
    <source>
        <dbReference type="ARBA" id="ARBA00001947"/>
    </source>
</evidence>
<evidence type="ECO:0000256" key="3">
    <source>
        <dbReference type="ARBA" id="ARBA00007931"/>
    </source>
</evidence>
<evidence type="ECO:0000256" key="5">
    <source>
        <dbReference type="ARBA" id="ARBA00022989"/>
    </source>
</evidence>
<dbReference type="AlphaFoldDB" id="A0A9X8D6D6"/>
<evidence type="ECO:0000313" key="11">
    <source>
        <dbReference type="Proteomes" id="UP000265619"/>
    </source>
</evidence>
<dbReference type="RefSeq" id="WP_119553157.1">
    <property type="nucleotide sequence ID" value="NZ_QXMN01000008.1"/>
</dbReference>
<evidence type="ECO:0000313" key="10">
    <source>
        <dbReference type="EMBL" id="RIX81947.1"/>
    </source>
</evidence>
<dbReference type="GO" id="GO:0016020">
    <property type="term" value="C:membrane"/>
    <property type="evidence" value="ECO:0007669"/>
    <property type="project" value="InterPro"/>
</dbReference>
<keyword evidence="4 8" id="KW-0812">Transmembrane</keyword>
<dbReference type="GO" id="GO:0005737">
    <property type="term" value="C:cytoplasm"/>
    <property type="evidence" value="ECO:0007669"/>
    <property type="project" value="TreeGrafter"/>
</dbReference>
<evidence type="ECO:0000259" key="9">
    <source>
        <dbReference type="Pfam" id="PF02163"/>
    </source>
</evidence>
<keyword evidence="5 8" id="KW-1133">Transmembrane helix</keyword>
<sequence length="709" mass="78547">MLSGATALGRGAPAGGGATSPPPWPALREELQIHPTGANRDGSPAWHVCDPVRNLFFRIGWLEFEILLRWDMADAARIAQEIARDTTLAPDADDVARFQGFLEQHQLLRTVRRKPPMPAWRWLLNNYLFVRIPLVRPARLLEKLLPWVGWLYSRWFVALTVLAAGAGVLLAARQWDTVAANLRGAISWEGVLGFAGALIVSKLLHEMGHALMSTRHGVRVGHMGVALLVMWPMAYTDTGESWKLARSRHRLAIASAGICAELVLAAWSTLLWAFMPDGDLRNALFFLATTAWVLTLAVNASPFMRFDGYYMLTDALDFPGLHERAGQQAKRALRRWLLGFNDPSPETLTPGFRRFLIAFAFATWLYRLVLFIGIAVIVYHAFFKALGVFLFMVEMGVFVVRPVMAELRVWHARRDEIRPGRRIAAALLLALGAAVLLVPWHGGISAPGVIRAGVEQPVFSPYAARMAAMEASDGVAVAAGQSLVTLEAPGQSEEREKARVMSSAYARAARGAMGLEERPAAQQVLAEQQASRWDTERRARDAELLRLRLVAAHGGTMRDVDPLLQSGTWVAPSQLMAMVVDGRRWRVEALVPEHDRQRLAAGSRAVIIVKGRTRKLEGQVRAIDNSPVRRLPHLLLAQDHGGPIALNPTAQKKDLRPAEAWFRVTVEGEDDTPVDVVREVRAHFEGTRESLARRWINAATSVLIEQSGF</sequence>
<feature type="transmembrane region" description="Helical" evidence="8">
    <location>
        <begin position="280"/>
        <end position="301"/>
    </location>
</feature>
<name>A0A9X8D6D6_9BURK</name>
<evidence type="ECO:0000256" key="2">
    <source>
        <dbReference type="ARBA" id="ARBA00004127"/>
    </source>
</evidence>